<organism evidence="1">
    <name type="scientific">hydrothermal vent metagenome</name>
    <dbReference type="NCBI Taxonomy" id="652676"/>
    <lineage>
        <taxon>unclassified sequences</taxon>
        <taxon>metagenomes</taxon>
        <taxon>ecological metagenomes</taxon>
    </lineage>
</organism>
<sequence>MSELSKRSTVYFEPEIHHALRMKAASTHQSVSEVVNEAVRYSLREDQEDLNVFEQRAGEATLSYEELLEDLKSHGKI</sequence>
<proteinExistence type="predicted"/>
<protein>
    <recommendedName>
        <fullName evidence="2">CopG family transcriptional regulator</fullName>
    </recommendedName>
</protein>
<name>A0A3B1AWE4_9ZZZZ</name>
<evidence type="ECO:0008006" key="2">
    <source>
        <dbReference type="Google" id="ProtNLM"/>
    </source>
</evidence>
<dbReference type="SUPFAM" id="SSF47598">
    <property type="entry name" value="Ribbon-helix-helix"/>
    <property type="match status" value="1"/>
</dbReference>
<dbReference type="InterPro" id="IPR010985">
    <property type="entry name" value="Ribbon_hlx_hlx"/>
</dbReference>
<dbReference type="GO" id="GO:0006355">
    <property type="term" value="P:regulation of DNA-templated transcription"/>
    <property type="evidence" value="ECO:0007669"/>
    <property type="project" value="InterPro"/>
</dbReference>
<accession>A0A3B1AWE4</accession>
<evidence type="ECO:0000313" key="1">
    <source>
        <dbReference type="EMBL" id="VAX10359.1"/>
    </source>
</evidence>
<reference evidence="1" key="1">
    <citation type="submission" date="2018-06" db="EMBL/GenBank/DDBJ databases">
        <authorList>
            <person name="Zhirakovskaya E."/>
        </authorList>
    </citation>
    <scope>NUCLEOTIDE SEQUENCE</scope>
</reference>
<dbReference type="AlphaFoldDB" id="A0A3B1AWE4"/>
<dbReference type="EMBL" id="UOFX01000070">
    <property type="protein sequence ID" value="VAX10359.1"/>
    <property type="molecule type" value="Genomic_DNA"/>
</dbReference>
<gene>
    <name evidence="1" type="ORF">MNBD_GAMMA26-1523</name>
</gene>